<dbReference type="SUPFAM" id="SSF55846">
    <property type="entry name" value="N-acetylmuramoyl-L-alanine amidase-like"/>
    <property type="match status" value="1"/>
</dbReference>
<dbReference type="GO" id="GO:0009254">
    <property type="term" value="P:peptidoglycan turnover"/>
    <property type="evidence" value="ECO:0007669"/>
    <property type="project" value="TreeGrafter"/>
</dbReference>
<dbReference type="InterPro" id="IPR036505">
    <property type="entry name" value="Amidase/PGRP_sf"/>
</dbReference>
<name>A0A4Y3PLJ9_BREPA</name>
<comment type="catalytic activity">
    <reaction evidence="1">
        <text>Hydrolyzes the link between N-acetylmuramoyl residues and L-amino acid residues in certain cell-wall glycopeptides.</text>
        <dbReference type="EC" id="3.5.1.28"/>
    </reaction>
</comment>
<dbReference type="EC" id="3.5.1.28" evidence="2"/>
<dbReference type="PANTHER" id="PTHR30417">
    <property type="entry name" value="N-ACETYLMURAMOYL-L-ALANINE AMIDASE AMID"/>
    <property type="match status" value="1"/>
</dbReference>
<accession>A0A4Y3PLJ9</accession>
<keyword evidence="4" id="KW-0961">Cell wall biogenesis/degradation</keyword>
<dbReference type="Pfam" id="PF01510">
    <property type="entry name" value="Amidase_2"/>
    <property type="match status" value="1"/>
</dbReference>
<evidence type="ECO:0000256" key="2">
    <source>
        <dbReference type="ARBA" id="ARBA00011901"/>
    </source>
</evidence>
<dbReference type="InterPro" id="IPR051206">
    <property type="entry name" value="NAMLAA_amidase_2"/>
</dbReference>
<dbReference type="Proteomes" id="UP000316882">
    <property type="component" value="Unassembled WGS sequence"/>
</dbReference>
<dbReference type="RefSeq" id="WP_122965344.1">
    <property type="nucleotide sequence ID" value="NZ_BJMH01000016.1"/>
</dbReference>
<organism evidence="6 7">
    <name type="scientific">Brevibacillus parabrevis</name>
    <dbReference type="NCBI Taxonomy" id="54914"/>
    <lineage>
        <taxon>Bacteria</taxon>
        <taxon>Bacillati</taxon>
        <taxon>Bacillota</taxon>
        <taxon>Bacilli</taxon>
        <taxon>Bacillales</taxon>
        <taxon>Paenibacillaceae</taxon>
        <taxon>Brevibacillus</taxon>
    </lineage>
</organism>
<evidence type="ECO:0000256" key="1">
    <source>
        <dbReference type="ARBA" id="ARBA00001561"/>
    </source>
</evidence>
<proteinExistence type="predicted"/>
<comment type="caution">
    <text evidence="6">The sequence shown here is derived from an EMBL/GenBank/DDBJ whole genome shotgun (WGS) entry which is preliminary data.</text>
</comment>
<dbReference type="AlphaFoldDB" id="A0A4Y3PLJ9"/>
<dbReference type="GO" id="GO:0071555">
    <property type="term" value="P:cell wall organization"/>
    <property type="evidence" value="ECO:0007669"/>
    <property type="project" value="UniProtKB-KW"/>
</dbReference>
<dbReference type="PANTHER" id="PTHR30417:SF1">
    <property type="entry name" value="N-ACETYLMURAMOYL-L-ALANINE AMIDASE AMID"/>
    <property type="match status" value="1"/>
</dbReference>
<reference evidence="6 7" key="1">
    <citation type="submission" date="2019-06" db="EMBL/GenBank/DDBJ databases">
        <title>Whole genome shotgun sequence of Brevibacillus parabrevis NBRC 12334.</title>
        <authorList>
            <person name="Hosoyama A."/>
            <person name="Uohara A."/>
            <person name="Ohji S."/>
            <person name="Ichikawa N."/>
        </authorList>
    </citation>
    <scope>NUCLEOTIDE SEQUENCE [LARGE SCALE GENOMIC DNA]</scope>
    <source>
        <strain evidence="6 7">NBRC 12334</strain>
    </source>
</reference>
<protein>
    <recommendedName>
        <fullName evidence="2">N-acetylmuramoyl-L-alanine amidase</fullName>
        <ecNumber evidence="2">3.5.1.28</ecNumber>
    </recommendedName>
</protein>
<sequence>MEITEMLLTNPTAGPGTKMVPKGLVIHWTANERKGADAVANRNYFNKPTTEASAHYIVDDWQIVRCLPEIEMGYHVGAKSYKSGYRRSGNRAFFICKFPSCSNEN</sequence>
<evidence type="ECO:0000259" key="5">
    <source>
        <dbReference type="Pfam" id="PF01510"/>
    </source>
</evidence>
<keyword evidence="7" id="KW-1185">Reference proteome</keyword>
<feature type="domain" description="N-acetylmuramoyl-L-alanine amidase" evidence="5">
    <location>
        <begin position="19"/>
        <end position="87"/>
    </location>
</feature>
<evidence type="ECO:0000256" key="4">
    <source>
        <dbReference type="ARBA" id="ARBA00023316"/>
    </source>
</evidence>
<evidence type="ECO:0000313" key="6">
    <source>
        <dbReference type="EMBL" id="GEB33715.1"/>
    </source>
</evidence>
<gene>
    <name evidence="6" type="ORF">BPA01_32950</name>
</gene>
<evidence type="ECO:0000256" key="3">
    <source>
        <dbReference type="ARBA" id="ARBA00022801"/>
    </source>
</evidence>
<dbReference type="GO" id="GO:0009253">
    <property type="term" value="P:peptidoglycan catabolic process"/>
    <property type="evidence" value="ECO:0007669"/>
    <property type="project" value="InterPro"/>
</dbReference>
<evidence type="ECO:0000313" key="7">
    <source>
        <dbReference type="Proteomes" id="UP000316882"/>
    </source>
</evidence>
<dbReference type="EMBL" id="BJMH01000016">
    <property type="protein sequence ID" value="GEB33715.1"/>
    <property type="molecule type" value="Genomic_DNA"/>
</dbReference>
<dbReference type="InterPro" id="IPR002502">
    <property type="entry name" value="Amidase_domain"/>
</dbReference>
<dbReference type="Gene3D" id="3.40.80.10">
    <property type="entry name" value="Peptidoglycan recognition protein-like"/>
    <property type="match status" value="1"/>
</dbReference>
<dbReference type="GO" id="GO:0008745">
    <property type="term" value="F:N-acetylmuramoyl-L-alanine amidase activity"/>
    <property type="evidence" value="ECO:0007669"/>
    <property type="project" value="UniProtKB-EC"/>
</dbReference>
<keyword evidence="3" id="KW-0378">Hydrolase</keyword>